<feature type="transmembrane region" description="Helical" evidence="16">
    <location>
        <begin position="290"/>
        <end position="311"/>
    </location>
</feature>
<dbReference type="Proteomes" id="UP000682739">
    <property type="component" value="Chromosome"/>
</dbReference>
<keyword evidence="5 16" id="KW-0328">Glycosyltransferase</keyword>
<evidence type="ECO:0000256" key="12">
    <source>
        <dbReference type="ARBA" id="ARBA00023306"/>
    </source>
</evidence>
<dbReference type="HAMAP" id="MF_00913">
    <property type="entry name" value="PGT_FtsW_proteobact"/>
    <property type="match status" value="1"/>
</dbReference>
<organism evidence="18 19">
    <name type="scientific">Psychrosphaera ytuae</name>
    <dbReference type="NCBI Taxonomy" id="2820710"/>
    <lineage>
        <taxon>Bacteria</taxon>
        <taxon>Pseudomonadati</taxon>
        <taxon>Pseudomonadota</taxon>
        <taxon>Gammaproteobacteria</taxon>
        <taxon>Alteromonadales</taxon>
        <taxon>Pseudoalteromonadaceae</taxon>
        <taxon>Psychrosphaera</taxon>
    </lineage>
</organism>
<dbReference type="InterPro" id="IPR018365">
    <property type="entry name" value="Cell_cycle_FtsW-rel_CS"/>
</dbReference>
<keyword evidence="10 16" id="KW-1133">Transmembrane helix</keyword>
<keyword evidence="4 16" id="KW-0132">Cell division</keyword>
<accession>A0A975HJ96</accession>
<keyword evidence="11 16" id="KW-0472">Membrane</keyword>
<evidence type="ECO:0000256" key="5">
    <source>
        <dbReference type="ARBA" id="ARBA00022676"/>
    </source>
</evidence>
<evidence type="ECO:0000256" key="3">
    <source>
        <dbReference type="ARBA" id="ARBA00022475"/>
    </source>
</evidence>
<evidence type="ECO:0000256" key="11">
    <source>
        <dbReference type="ARBA" id="ARBA00023136"/>
    </source>
</evidence>
<gene>
    <name evidence="16 18" type="primary">ftsW</name>
    <name evidence="18" type="ORF">J1N51_06510</name>
</gene>
<reference evidence="18" key="1">
    <citation type="submission" date="2021-03" db="EMBL/GenBank/DDBJ databases">
        <title>Description of Psychrosphaera ytuae sp. nov. isolated from deep sea sediment of South China Sea.</title>
        <authorList>
            <person name="Zhang J."/>
            <person name="Xu X.-D."/>
        </authorList>
    </citation>
    <scope>NUCLEOTIDE SEQUENCE</scope>
    <source>
        <strain evidence="18">MTZ26</strain>
    </source>
</reference>
<dbReference type="PROSITE" id="PS00428">
    <property type="entry name" value="FTSW_RODA_SPOVE"/>
    <property type="match status" value="1"/>
</dbReference>
<proteinExistence type="inferred from homology"/>
<feature type="transmembrane region" description="Helical" evidence="16">
    <location>
        <begin position="30"/>
        <end position="50"/>
    </location>
</feature>
<feature type="transmembrane region" description="Helical" evidence="16">
    <location>
        <begin position="357"/>
        <end position="378"/>
    </location>
</feature>
<feature type="transmembrane region" description="Helical" evidence="16">
    <location>
        <begin position="160"/>
        <end position="176"/>
    </location>
</feature>
<keyword evidence="8 16" id="KW-0133">Cell shape</keyword>
<evidence type="ECO:0000256" key="8">
    <source>
        <dbReference type="ARBA" id="ARBA00022960"/>
    </source>
</evidence>
<evidence type="ECO:0000256" key="9">
    <source>
        <dbReference type="ARBA" id="ARBA00022984"/>
    </source>
</evidence>
<evidence type="ECO:0000256" key="13">
    <source>
        <dbReference type="ARBA" id="ARBA00023316"/>
    </source>
</evidence>
<keyword evidence="13 16" id="KW-0961">Cell wall biogenesis/degradation</keyword>
<dbReference type="InterPro" id="IPR013437">
    <property type="entry name" value="FtsW"/>
</dbReference>
<evidence type="ECO:0000256" key="2">
    <source>
        <dbReference type="ARBA" id="ARBA00004752"/>
    </source>
</evidence>
<comment type="subcellular location">
    <subcellularLocation>
        <location evidence="16">Cell inner membrane</location>
        <topology evidence="16">Multi-pass membrane protein</topology>
    </subcellularLocation>
    <subcellularLocation>
        <location evidence="1">Cell membrane</location>
        <topology evidence="1">Multi-pass membrane protein</topology>
    </subcellularLocation>
    <text evidence="16">Localizes to the division septum.</text>
</comment>
<keyword evidence="7 16" id="KW-0812">Transmembrane</keyword>
<feature type="transmembrane region" description="Helical" evidence="16">
    <location>
        <begin position="205"/>
        <end position="222"/>
    </location>
</feature>
<evidence type="ECO:0000256" key="16">
    <source>
        <dbReference type="HAMAP-Rule" id="MF_00913"/>
    </source>
</evidence>
<evidence type="ECO:0000313" key="18">
    <source>
        <dbReference type="EMBL" id="QTH65085.1"/>
    </source>
</evidence>
<evidence type="ECO:0000256" key="4">
    <source>
        <dbReference type="ARBA" id="ARBA00022618"/>
    </source>
</evidence>
<evidence type="ECO:0000256" key="1">
    <source>
        <dbReference type="ARBA" id="ARBA00004651"/>
    </source>
</evidence>
<evidence type="ECO:0000256" key="14">
    <source>
        <dbReference type="ARBA" id="ARBA00038053"/>
    </source>
</evidence>
<comment type="catalytic activity">
    <reaction evidence="15 16">
        <text>[GlcNAc-(1-&gt;4)-Mur2Ac(oyl-L-Ala-gamma-D-Glu-L-Lys-D-Ala-D-Ala)](n)-di-trans,octa-cis-undecaprenyl diphosphate + beta-D-GlcNAc-(1-&gt;4)-Mur2Ac(oyl-L-Ala-gamma-D-Glu-L-Lys-D-Ala-D-Ala)-di-trans,octa-cis-undecaprenyl diphosphate = [GlcNAc-(1-&gt;4)-Mur2Ac(oyl-L-Ala-gamma-D-Glu-L-Lys-D-Ala-D-Ala)](n+1)-di-trans,octa-cis-undecaprenyl diphosphate + di-trans,octa-cis-undecaprenyl diphosphate + H(+)</text>
        <dbReference type="Rhea" id="RHEA:23708"/>
        <dbReference type="Rhea" id="RHEA-COMP:9602"/>
        <dbReference type="Rhea" id="RHEA-COMP:9603"/>
        <dbReference type="ChEBI" id="CHEBI:15378"/>
        <dbReference type="ChEBI" id="CHEBI:58405"/>
        <dbReference type="ChEBI" id="CHEBI:60033"/>
        <dbReference type="ChEBI" id="CHEBI:78435"/>
        <dbReference type="EC" id="2.4.99.28"/>
    </reaction>
</comment>
<dbReference type="NCBIfam" id="NF008042">
    <property type="entry name" value="PRK10774.1"/>
    <property type="match status" value="1"/>
</dbReference>
<dbReference type="InterPro" id="IPR001182">
    <property type="entry name" value="FtsW/RodA"/>
</dbReference>
<dbReference type="RefSeq" id="WP_208833120.1">
    <property type="nucleotide sequence ID" value="NZ_CP072110.1"/>
</dbReference>
<dbReference type="PANTHER" id="PTHR30474">
    <property type="entry name" value="CELL CYCLE PROTEIN"/>
    <property type="match status" value="1"/>
</dbReference>
<evidence type="ECO:0000256" key="17">
    <source>
        <dbReference type="SAM" id="MobiDB-lite"/>
    </source>
</evidence>
<evidence type="ECO:0000313" key="19">
    <source>
        <dbReference type="Proteomes" id="UP000682739"/>
    </source>
</evidence>
<feature type="transmembrane region" description="Helical" evidence="16">
    <location>
        <begin position="62"/>
        <end position="83"/>
    </location>
</feature>
<dbReference type="GO" id="GO:0008360">
    <property type="term" value="P:regulation of cell shape"/>
    <property type="evidence" value="ECO:0007669"/>
    <property type="project" value="UniProtKB-KW"/>
</dbReference>
<dbReference type="GO" id="GO:0071555">
    <property type="term" value="P:cell wall organization"/>
    <property type="evidence" value="ECO:0007669"/>
    <property type="project" value="UniProtKB-KW"/>
</dbReference>
<dbReference type="GO" id="GO:0015648">
    <property type="term" value="F:lipid-linked peptidoglycan transporter activity"/>
    <property type="evidence" value="ECO:0007669"/>
    <property type="project" value="TreeGrafter"/>
</dbReference>
<keyword evidence="9 16" id="KW-0573">Peptidoglycan synthesis</keyword>
<keyword evidence="16" id="KW-0997">Cell inner membrane</keyword>
<evidence type="ECO:0000256" key="15">
    <source>
        <dbReference type="ARBA" id="ARBA00049902"/>
    </source>
</evidence>
<dbReference type="EC" id="2.4.99.28" evidence="16"/>
<dbReference type="GO" id="GO:0009252">
    <property type="term" value="P:peptidoglycan biosynthetic process"/>
    <property type="evidence" value="ECO:0007669"/>
    <property type="project" value="UniProtKB-UniRule"/>
</dbReference>
<feature type="region of interest" description="Disordered" evidence="17">
    <location>
        <begin position="390"/>
        <end position="410"/>
    </location>
</feature>
<keyword evidence="12 16" id="KW-0131">Cell cycle</keyword>
<dbReference type="GO" id="GO:0008955">
    <property type="term" value="F:peptidoglycan glycosyltransferase activity"/>
    <property type="evidence" value="ECO:0007669"/>
    <property type="project" value="UniProtKB-UniRule"/>
</dbReference>
<evidence type="ECO:0000256" key="7">
    <source>
        <dbReference type="ARBA" id="ARBA00022692"/>
    </source>
</evidence>
<dbReference type="GO" id="GO:0005886">
    <property type="term" value="C:plasma membrane"/>
    <property type="evidence" value="ECO:0007669"/>
    <property type="project" value="UniProtKB-SubCell"/>
</dbReference>
<comment type="function">
    <text evidence="16">Peptidoglycan polymerase that is essential for cell division.</text>
</comment>
<feature type="transmembrane region" description="Helical" evidence="16">
    <location>
        <begin position="182"/>
        <end position="198"/>
    </location>
</feature>
<dbReference type="PANTHER" id="PTHR30474:SF2">
    <property type="entry name" value="PEPTIDOGLYCAN GLYCOSYLTRANSFERASE FTSW-RELATED"/>
    <property type="match status" value="1"/>
</dbReference>
<feature type="transmembrane region" description="Helical" evidence="16">
    <location>
        <begin position="95"/>
        <end position="115"/>
    </location>
</feature>
<dbReference type="GO" id="GO:0043093">
    <property type="term" value="P:FtsZ-dependent cytokinesis"/>
    <property type="evidence" value="ECO:0007669"/>
    <property type="project" value="UniProtKB-UniRule"/>
</dbReference>
<sequence length="410" mass="45277">MSRIGFGLVNLAKKKDVPVEPKAPVLYDRALLALTLVLMLFGWVMVTSASMPVSEKLYGNEYYISIKHAVFIVISICALFTVVLFRMDWWQKYNVYLLFAAVILLILVLLVGTTVNGSRRWLPLGVFNLQAAEVAKLFFFAFLAGYLVRQHEQLLENVKGFMKPLGVFTVLAILLLQQPDLGTVIVMFVTTVALLFLAGAKIWQFVALIASGLLAVVSLIWLEPYRMRRVTAFLDPWADPFGSGYQLTQSLMAYGRGDWLGLGLGNSIQKLDYLPEAHTDFIAAVVAEELGFLGLAALVIVMGVLVYRILLVGSKAMEKGLHYSGYFAYAIGIWVAFQVFVNIGASTGLLPTKGLTLPFISYGGSSIIVFSVALAVVLRIDYELRQIAPSPTDPSHKQNNDMEAEYEPAV</sequence>
<dbReference type="Pfam" id="PF01098">
    <property type="entry name" value="FTSW_RODA_SPOVE"/>
    <property type="match status" value="1"/>
</dbReference>
<evidence type="ECO:0000256" key="6">
    <source>
        <dbReference type="ARBA" id="ARBA00022679"/>
    </source>
</evidence>
<name>A0A975HJ96_9GAMM</name>
<comment type="pathway">
    <text evidence="2 16">Cell wall biogenesis; peptidoglycan biosynthesis.</text>
</comment>
<comment type="similarity">
    <text evidence="14 16">Belongs to the SEDS family. FtsW subfamily.</text>
</comment>
<dbReference type="GO" id="GO:0032153">
    <property type="term" value="C:cell division site"/>
    <property type="evidence" value="ECO:0007669"/>
    <property type="project" value="UniProtKB-UniRule"/>
</dbReference>
<dbReference type="EMBL" id="CP072110">
    <property type="protein sequence ID" value="QTH65085.1"/>
    <property type="molecule type" value="Genomic_DNA"/>
</dbReference>
<dbReference type="KEGG" id="psym:J1N51_06510"/>
<keyword evidence="19" id="KW-1185">Reference proteome</keyword>
<keyword evidence="3 16" id="KW-1003">Cell membrane</keyword>
<dbReference type="AlphaFoldDB" id="A0A975HJ96"/>
<evidence type="ECO:0000256" key="10">
    <source>
        <dbReference type="ARBA" id="ARBA00022989"/>
    </source>
</evidence>
<feature type="transmembrane region" description="Helical" evidence="16">
    <location>
        <begin position="323"/>
        <end position="345"/>
    </location>
</feature>
<protein>
    <recommendedName>
        <fullName evidence="16">Probable peptidoglycan glycosyltransferase FtsW</fullName>
        <shortName evidence="16">PGT</shortName>
        <ecNumber evidence="16">2.4.99.28</ecNumber>
    </recommendedName>
    <alternativeName>
        <fullName evidence="16">Cell division protein FtsW</fullName>
    </alternativeName>
    <alternativeName>
        <fullName evidence="16">Cell wall polymerase</fullName>
    </alternativeName>
    <alternativeName>
        <fullName evidence="16">Peptidoglycan polymerase</fullName>
        <shortName evidence="16">PG polymerase</shortName>
    </alternativeName>
</protein>
<keyword evidence="6 16" id="KW-0808">Transferase</keyword>
<feature type="transmembrane region" description="Helical" evidence="16">
    <location>
        <begin position="127"/>
        <end position="148"/>
    </location>
</feature>
<dbReference type="NCBIfam" id="TIGR02614">
    <property type="entry name" value="ftsW"/>
    <property type="match status" value="1"/>
</dbReference>